<keyword evidence="5" id="KW-0864">Zinc transport</keyword>
<evidence type="ECO:0000256" key="10">
    <source>
        <dbReference type="SAM" id="Phobius"/>
    </source>
</evidence>
<dbReference type="EMBL" id="KB097026">
    <property type="protein sequence ID" value="ESN99954.1"/>
    <property type="molecule type" value="Genomic_DNA"/>
</dbReference>
<evidence type="ECO:0000256" key="4">
    <source>
        <dbReference type="ARBA" id="ARBA00022692"/>
    </source>
</evidence>
<dbReference type="SUPFAM" id="SSF160240">
    <property type="entry name" value="Cation efflux protein cytoplasmic domain-like"/>
    <property type="match status" value="1"/>
</dbReference>
<dbReference type="EnsemblMetazoa" id="HelroT113366">
    <property type="protein sequence ID" value="HelroP113366"/>
    <property type="gene ID" value="HelroG113366"/>
</dbReference>
<keyword evidence="8 10" id="KW-0472">Membrane</keyword>
<dbReference type="eggNOG" id="KOG1482">
    <property type="taxonomic scope" value="Eukaryota"/>
</dbReference>
<dbReference type="Gene3D" id="1.20.1510.10">
    <property type="entry name" value="Cation efflux protein transmembrane domain"/>
    <property type="match status" value="1"/>
</dbReference>
<feature type="transmembrane region" description="Helical" evidence="10">
    <location>
        <begin position="33"/>
        <end position="54"/>
    </location>
</feature>
<dbReference type="NCBIfam" id="TIGR01297">
    <property type="entry name" value="CDF"/>
    <property type="match status" value="1"/>
</dbReference>
<dbReference type="InterPro" id="IPR058533">
    <property type="entry name" value="Cation_efflux_TM"/>
</dbReference>
<organism evidence="14 15">
    <name type="scientific">Helobdella robusta</name>
    <name type="common">Californian leech</name>
    <dbReference type="NCBI Taxonomy" id="6412"/>
    <lineage>
        <taxon>Eukaryota</taxon>
        <taxon>Metazoa</taxon>
        <taxon>Spiralia</taxon>
        <taxon>Lophotrochozoa</taxon>
        <taxon>Annelida</taxon>
        <taxon>Clitellata</taxon>
        <taxon>Hirudinea</taxon>
        <taxon>Rhynchobdellida</taxon>
        <taxon>Glossiphoniidae</taxon>
        <taxon>Helobdella</taxon>
    </lineage>
</organism>
<reference evidence="15" key="1">
    <citation type="submission" date="2012-12" db="EMBL/GenBank/DDBJ databases">
        <authorList>
            <person name="Hellsten U."/>
            <person name="Grimwood J."/>
            <person name="Chapman J.A."/>
            <person name="Shapiro H."/>
            <person name="Aerts A."/>
            <person name="Otillar R.P."/>
            <person name="Terry A.Y."/>
            <person name="Boore J.L."/>
            <person name="Simakov O."/>
            <person name="Marletaz F."/>
            <person name="Cho S.-J."/>
            <person name="Edsinger-Gonzales E."/>
            <person name="Havlak P."/>
            <person name="Kuo D.-H."/>
            <person name="Larsson T."/>
            <person name="Lv J."/>
            <person name="Arendt D."/>
            <person name="Savage R."/>
            <person name="Osoegawa K."/>
            <person name="de Jong P."/>
            <person name="Lindberg D.R."/>
            <person name="Seaver E.C."/>
            <person name="Weisblat D.A."/>
            <person name="Putnam N.H."/>
            <person name="Grigoriev I.V."/>
            <person name="Rokhsar D.S."/>
        </authorList>
    </citation>
    <scope>NUCLEOTIDE SEQUENCE</scope>
</reference>
<evidence type="ECO:0000256" key="9">
    <source>
        <dbReference type="SAM" id="MobiDB-lite"/>
    </source>
</evidence>
<dbReference type="InterPro" id="IPR027469">
    <property type="entry name" value="Cation_efflux_TMD_sf"/>
</dbReference>
<feature type="region of interest" description="Disordered" evidence="9">
    <location>
        <begin position="164"/>
        <end position="185"/>
    </location>
</feature>
<feature type="transmembrane region" description="Helical" evidence="10">
    <location>
        <begin position="237"/>
        <end position="260"/>
    </location>
</feature>
<dbReference type="EMBL" id="AMQM01005597">
    <property type="status" value="NOT_ANNOTATED_CDS"/>
    <property type="molecule type" value="Genomic_DNA"/>
</dbReference>
<evidence type="ECO:0000256" key="3">
    <source>
        <dbReference type="ARBA" id="ARBA00022448"/>
    </source>
</evidence>
<dbReference type="KEGG" id="hro:HELRODRAFT_113366"/>
<evidence type="ECO:0000259" key="12">
    <source>
        <dbReference type="Pfam" id="PF16916"/>
    </source>
</evidence>
<feature type="domain" description="Cation efflux protein cytoplasmic" evidence="12">
    <location>
        <begin position="301"/>
        <end position="345"/>
    </location>
</feature>
<comment type="subcellular location">
    <subcellularLocation>
        <location evidence="1">Membrane</location>
        <topology evidence="1">Multi-pass membrane protein</topology>
    </subcellularLocation>
</comment>
<dbReference type="HOGENOM" id="CLU_013430_0_1_1"/>
<evidence type="ECO:0000313" key="13">
    <source>
        <dbReference type="EMBL" id="ESN99954.1"/>
    </source>
</evidence>
<dbReference type="OMA" id="ITTIRVF"/>
<keyword evidence="3" id="KW-0813">Transport</keyword>
<keyword evidence="5" id="KW-0862">Zinc</keyword>
<dbReference type="Proteomes" id="UP000015101">
    <property type="component" value="Unassembled WGS sequence"/>
</dbReference>
<dbReference type="PANTHER" id="PTHR11562:SF17">
    <property type="entry name" value="RE54080P-RELATED"/>
    <property type="match status" value="1"/>
</dbReference>
<dbReference type="InterPro" id="IPR002524">
    <property type="entry name" value="Cation_efflux"/>
</dbReference>
<dbReference type="PANTHER" id="PTHR11562">
    <property type="entry name" value="CATION EFFLUX PROTEIN/ ZINC TRANSPORTER"/>
    <property type="match status" value="1"/>
</dbReference>
<keyword evidence="6 10" id="KW-1133">Transmembrane helix</keyword>
<evidence type="ECO:0000313" key="15">
    <source>
        <dbReference type="Proteomes" id="UP000015101"/>
    </source>
</evidence>
<feature type="domain" description="Cation efflux protein transmembrane" evidence="11">
    <location>
        <begin position="33"/>
        <end position="295"/>
    </location>
</feature>
<evidence type="ECO:0000256" key="8">
    <source>
        <dbReference type="ARBA" id="ARBA00023136"/>
    </source>
</evidence>
<accession>T1EFR8</accession>
<comment type="similarity">
    <text evidence="2">Belongs to the cation diffusion facilitator (CDF) transporter (TC 2.A.4) family. SLC30A subfamily.</text>
</comment>
<dbReference type="GeneID" id="20195420"/>
<dbReference type="AlphaFoldDB" id="T1EFR8"/>
<sequence length="465" mass="51125">MSNEPNPAARTRVLLNCEREAMPKLDKSALKKLIIASVLCLIFMIGEIAGGYLAGSLAIATDAAHMSTDLASFLISIFSVCLASKPPGKKLNFGWQRAETVGALVSIMFIWGVTTVLVFLAILRLRDGSYEINATIMLITASLALAFNIVMAACLHGFGRHRHRHQENRRANGDGREPGPSRSGALVVPSEVPNEELYPIISRSRHVVSYVIPSHPTSDESDIARSSRLVNINVRAAFIHVVGDIFQSLGVLVASLIIYFKPEYKIADPICTFIFSGLVIITTIRVFLDTMGILMNACPGNVNIESIKEDILEVSSVHSVHNLRIWQLSSDHVCLSVHVVLKKMDRLSDRMYTDNQLIAELFKQNNIHFDTLPHLKRLLKYKYSFTDVTIQIEPYGTFDREEDLVEANRTEEDEASRSLFSDIRQLAAAGRAAAVAAAAAAAASSNGVADPNLYRDTVDLLSDCS</sequence>
<dbReference type="OrthoDB" id="9944568at2759"/>
<dbReference type="CTD" id="20195420"/>
<dbReference type="GO" id="GO:0010043">
    <property type="term" value="P:response to zinc ion"/>
    <property type="evidence" value="ECO:0000318"/>
    <property type="project" value="GO_Central"/>
</dbReference>
<dbReference type="GO" id="GO:0071577">
    <property type="term" value="P:zinc ion transmembrane transport"/>
    <property type="evidence" value="ECO:0000318"/>
    <property type="project" value="GO_Central"/>
</dbReference>
<gene>
    <name evidence="14" type="primary">20195420</name>
    <name evidence="13" type="ORF">HELRODRAFT_113366</name>
</gene>
<feature type="transmembrane region" description="Helical" evidence="10">
    <location>
        <begin position="135"/>
        <end position="159"/>
    </location>
</feature>
<keyword evidence="15" id="KW-1185">Reference proteome</keyword>
<protein>
    <submittedName>
        <fullName evidence="13 14">Uncharacterized protein</fullName>
    </submittedName>
</protein>
<dbReference type="GO" id="GO:0005385">
    <property type="term" value="F:zinc ion transmembrane transporter activity"/>
    <property type="evidence" value="ECO:0000318"/>
    <property type="project" value="GO_Central"/>
</dbReference>
<keyword evidence="7" id="KW-0406">Ion transport</keyword>
<evidence type="ECO:0000256" key="5">
    <source>
        <dbReference type="ARBA" id="ARBA00022906"/>
    </source>
</evidence>
<keyword evidence="4 10" id="KW-0812">Transmembrane</keyword>
<evidence type="ECO:0000256" key="2">
    <source>
        <dbReference type="ARBA" id="ARBA00008873"/>
    </source>
</evidence>
<dbReference type="Pfam" id="PF16916">
    <property type="entry name" value="ZT_dimer"/>
    <property type="match status" value="1"/>
</dbReference>
<dbReference type="InterPro" id="IPR050681">
    <property type="entry name" value="CDF/SLC30A"/>
</dbReference>
<dbReference type="RefSeq" id="XP_009021968.1">
    <property type="nucleotide sequence ID" value="XM_009023720.1"/>
</dbReference>
<dbReference type="Pfam" id="PF01545">
    <property type="entry name" value="Cation_efflux"/>
    <property type="match status" value="1"/>
</dbReference>
<feature type="transmembrane region" description="Helical" evidence="10">
    <location>
        <begin position="266"/>
        <end position="288"/>
    </location>
</feature>
<reference evidence="14" key="3">
    <citation type="submission" date="2015-06" db="UniProtKB">
        <authorList>
            <consortium name="EnsemblMetazoa"/>
        </authorList>
    </citation>
    <scope>IDENTIFICATION</scope>
</reference>
<feature type="transmembrane region" description="Helical" evidence="10">
    <location>
        <begin position="66"/>
        <end position="83"/>
    </location>
</feature>
<dbReference type="InterPro" id="IPR027470">
    <property type="entry name" value="Cation_efflux_CTD"/>
</dbReference>
<dbReference type="SUPFAM" id="SSF161111">
    <property type="entry name" value="Cation efflux protein transmembrane domain-like"/>
    <property type="match status" value="1"/>
</dbReference>
<dbReference type="InParanoid" id="T1EFR8"/>
<dbReference type="GO" id="GO:0005886">
    <property type="term" value="C:plasma membrane"/>
    <property type="evidence" value="ECO:0000318"/>
    <property type="project" value="GO_Central"/>
</dbReference>
<proteinExistence type="inferred from homology"/>
<reference evidence="13 15" key="2">
    <citation type="journal article" date="2013" name="Nature">
        <title>Insights into bilaterian evolution from three spiralian genomes.</title>
        <authorList>
            <person name="Simakov O."/>
            <person name="Marletaz F."/>
            <person name="Cho S.J."/>
            <person name="Edsinger-Gonzales E."/>
            <person name="Havlak P."/>
            <person name="Hellsten U."/>
            <person name="Kuo D.H."/>
            <person name="Larsson T."/>
            <person name="Lv J."/>
            <person name="Arendt D."/>
            <person name="Savage R."/>
            <person name="Osoegawa K."/>
            <person name="de Jong P."/>
            <person name="Grimwood J."/>
            <person name="Chapman J.A."/>
            <person name="Shapiro H."/>
            <person name="Aerts A."/>
            <person name="Otillar R.P."/>
            <person name="Terry A.Y."/>
            <person name="Boore J.L."/>
            <person name="Grigoriev I.V."/>
            <person name="Lindberg D.R."/>
            <person name="Seaver E.C."/>
            <person name="Weisblat D.A."/>
            <person name="Putnam N.H."/>
            <person name="Rokhsar D.S."/>
        </authorList>
    </citation>
    <scope>NUCLEOTIDE SEQUENCE</scope>
</reference>
<evidence type="ECO:0000256" key="6">
    <source>
        <dbReference type="ARBA" id="ARBA00022989"/>
    </source>
</evidence>
<evidence type="ECO:0000259" key="11">
    <source>
        <dbReference type="Pfam" id="PF01545"/>
    </source>
</evidence>
<dbReference type="InterPro" id="IPR036837">
    <property type="entry name" value="Cation_efflux_CTD_sf"/>
</dbReference>
<feature type="transmembrane region" description="Helical" evidence="10">
    <location>
        <begin position="103"/>
        <end position="123"/>
    </location>
</feature>
<evidence type="ECO:0000313" key="14">
    <source>
        <dbReference type="EnsemblMetazoa" id="HelroP113366"/>
    </source>
</evidence>
<evidence type="ECO:0000256" key="1">
    <source>
        <dbReference type="ARBA" id="ARBA00004141"/>
    </source>
</evidence>
<name>T1EFR8_HELRO</name>
<feature type="compositionally biased region" description="Basic and acidic residues" evidence="9">
    <location>
        <begin position="168"/>
        <end position="179"/>
    </location>
</feature>
<evidence type="ECO:0000256" key="7">
    <source>
        <dbReference type="ARBA" id="ARBA00023065"/>
    </source>
</evidence>